<evidence type="ECO:0000256" key="2">
    <source>
        <dbReference type="ARBA" id="ARBA00022723"/>
    </source>
</evidence>
<sequence>MPYTVKDGIIYTSACEIAIVQNCNISCRSCGHLSPLLEKDCLSPEQVFQDLSVLAKYYHCEHVRLLGGEPLLHPQLLDIVNAVRQTGICDRIRLVTNGLILWKMADPLWEALDQVYVSVYPGRAMTSAHLDICKQKAKQYNVELEFFNFDYFRESYSELGTNDQQLIGRIYKTCQMAQHWGCYNVYEGYFYKCPESIFLSRFLPNNPSSQSTVDGIKIEDSPNFAQDLIAYLESPTPLASCKYCLGTVGKLFPHEQISRKHWREPQQHPIEELVDLEYLSRLENEGLDIFDLGASSTLIDAENYHLPEPQTQVSSL</sequence>
<dbReference type="InterPro" id="IPR013785">
    <property type="entry name" value="Aldolase_TIM"/>
</dbReference>
<dbReference type="Pfam" id="PF04055">
    <property type="entry name" value="Radical_SAM"/>
    <property type="match status" value="1"/>
</dbReference>
<evidence type="ECO:0000256" key="4">
    <source>
        <dbReference type="ARBA" id="ARBA00023014"/>
    </source>
</evidence>
<dbReference type="SUPFAM" id="SSF102114">
    <property type="entry name" value="Radical SAM enzymes"/>
    <property type="match status" value="1"/>
</dbReference>
<evidence type="ECO:0000256" key="1">
    <source>
        <dbReference type="ARBA" id="ARBA00022691"/>
    </source>
</evidence>
<accession>A0A8J7HT20</accession>
<dbReference type="RefSeq" id="WP_198123896.1">
    <property type="nucleotide sequence ID" value="NZ_JAECZC010000008.1"/>
</dbReference>
<dbReference type="EMBL" id="JAECZC010000008">
    <property type="protein sequence ID" value="MBH8561899.1"/>
    <property type="molecule type" value="Genomic_DNA"/>
</dbReference>
<dbReference type="GO" id="GO:0003824">
    <property type="term" value="F:catalytic activity"/>
    <property type="evidence" value="ECO:0007669"/>
    <property type="project" value="InterPro"/>
</dbReference>
<keyword evidence="7" id="KW-1185">Reference proteome</keyword>
<reference evidence="6 7" key="1">
    <citation type="journal article" date="2021" name="Int. J. Syst. Evol. Microbiol.">
        <title>Amazonocrinis nigriterrae gen. nov., sp. nov., Atlanticothrix silvestris gen. nov., sp. nov. and Dendronalium phyllosphericum gen. nov., sp. nov., nostocacean cyanobacteria from Brazilian environments.</title>
        <authorList>
            <person name="Alvarenga D.O."/>
            <person name="Andreote A.P.D."/>
            <person name="Branco L.H.Z."/>
            <person name="Delbaje E."/>
            <person name="Cruz R.B."/>
            <person name="Varani A.M."/>
            <person name="Fiore M.F."/>
        </authorList>
    </citation>
    <scope>NUCLEOTIDE SEQUENCE [LARGE SCALE GENOMIC DNA]</scope>
    <source>
        <strain evidence="6 7">CENA67</strain>
    </source>
</reference>
<dbReference type="InterPro" id="IPR058240">
    <property type="entry name" value="rSAM_sf"/>
</dbReference>
<dbReference type="Proteomes" id="UP000632766">
    <property type="component" value="Unassembled WGS sequence"/>
</dbReference>
<organism evidence="6 7">
    <name type="scientific">Amazonocrinis nigriterrae CENA67</name>
    <dbReference type="NCBI Taxonomy" id="2794033"/>
    <lineage>
        <taxon>Bacteria</taxon>
        <taxon>Bacillati</taxon>
        <taxon>Cyanobacteriota</taxon>
        <taxon>Cyanophyceae</taxon>
        <taxon>Nostocales</taxon>
        <taxon>Nostocaceae</taxon>
        <taxon>Amazonocrinis</taxon>
        <taxon>Amazonocrinis nigriterrae</taxon>
    </lineage>
</organism>
<dbReference type="SFLD" id="SFLDG01067">
    <property type="entry name" value="SPASM/twitch_domain_containing"/>
    <property type="match status" value="1"/>
</dbReference>
<dbReference type="GO" id="GO:0046872">
    <property type="term" value="F:metal ion binding"/>
    <property type="evidence" value="ECO:0007669"/>
    <property type="project" value="UniProtKB-KW"/>
</dbReference>
<keyword evidence="1" id="KW-0949">S-adenosyl-L-methionine</keyword>
<dbReference type="Gene3D" id="3.20.20.70">
    <property type="entry name" value="Aldolase class I"/>
    <property type="match status" value="1"/>
</dbReference>
<gene>
    <name evidence="6" type="ORF">I8748_06875</name>
</gene>
<dbReference type="InterPro" id="IPR007197">
    <property type="entry name" value="rSAM"/>
</dbReference>
<evidence type="ECO:0000259" key="5">
    <source>
        <dbReference type="Pfam" id="PF04055"/>
    </source>
</evidence>
<keyword evidence="3" id="KW-0408">Iron</keyword>
<dbReference type="PANTHER" id="PTHR11228:SF7">
    <property type="entry name" value="PQQA PEPTIDE CYCLASE"/>
    <property type="match status" value="1"/>
</dbReference>
<comment type="caution">
    <text evidence="6">The sequence shown here is derived from an EMBL/GenBank/DDBJ whole genome shotgun (WGS) entry which is preliminary data.</text>
</comment>
<evidence type="ECO:0000256" key="3">
    <source>
        <dbReference type="ARBA" id="ARBA00023004"/>
    </source>
</evidence>
<dbReference type="GO" id="GO:0051536">
    <property type="term" value="F:iron-sulfur cluster binding"/>
    <property type="evidence" value="ECO:0007669"/>
    <property type="project" value="UniProtKB-KW"/>
</dbReference>
<keyword evidence="4" id="KW-0411">Iron-sulfur</keyword>
<feature type="domain" description="Radical SAM core" evidence="5">
    <location>
        <begin position="19"/>
        <end position="119"/>
    </location>
</feature>
<dbReference type="InterPro" id="IPR050377">
    <property type="entry name" value="Radical_SAM_PqqE_MftC-like"/>
</dbReference>
<proteinExistence type="predicted"/>
<evidence type="ECO:0000313" key="7">
    <source>
        <dbReference type="Proteomes" id="UP000632766"/>
    </source>
</evidence>
<dbReference type="PANTHER" id="PTHR11228">
    <property type="entry name" value="RADICAL SAM DOMAIN PROTEIN"/>
    <property type="match status" value="1"/>
</dbReference>
<dbReference type="SFLD" id="SFLDS00029">
    <property type="entry name" value="Radical_SAM"/>
    <property type="match status" value="1"/>
</dbReference>
<dbReference type="CDD" id="cd01335">
    <property type="entry name" value="Radical_SAM"/>
    <property type="match status" value="1"/>
</dbReference>
<name>A0A8J7HT20_9NOST</name>
<keyword evidence="2" id="KW-0479">Metal-binding</keyword>
<evidence type="ECO:0000313" key="6">
    <source>
        <dbReference type="EMBL" id="MBH8561899.1"/>
    </source>
</evidence>
<dbReference type="AlphaFoldDB" id="A0A8J7HT20"/>
<protein>
    <submittedName>
        <fullName evidence="6">Radical SAM protein</fullName>
    </submittedName>
</protein>